<dbReference type="PANTHER" id="PTHR36124:SF1">
    <property type="entry name" value="ER-BOUND OXYGENASE MPAB_MPAB'_RUBBER OXYGENASE CATALYTIC DOMAIN-CONTAINING PROTEIN"/>
    <property type="match status" value="1"/>
</dbReference>
<protein>
    <recommendedName>
        <fullName evidence="3">ER-bound oxygenase mpaB/mpaB'/Rubber oxygenase catalytic domain-containing protein</fullName>
    </recommendedName>
</protein>
<evidence type="ECO:0008006" key="3">
    <source>
        <dbReference type="Google" id="ProtNLM"/>
    </source>
</evidence>
<dbReference type="InterPro" id="IPR046366">
    <property type="entry name" value="MPAB"/>
</dbReference>
<dbReference type="AlphaFoldDB" id="A0A6A6E355"/>
<organism evidence="1 2">
    <name type="scientific">Zopfia rhizophila CBS 207.26</name>
    <dbReference type="NCBI Taxonomy" id="1314779"/>
    <lineage>
        <taxon>Eukaryota</taxon>
        <taxon>Fungi</taxon>
        <taxon>Dikarya</taxon>
        <taxon>Ascomycota</taxon>
        <taxon>Pezizomycotina</taxon>
        <taxon>Dothideomycetes</taxon>
        <taxon>Dothideomycetes incertae sedis</taxon>
        <taxon>Zopfiaceae</taxon>
        <taxon>Zopfia</taxon>
    </lineage>
</organism>
<evidence type="ECO:0000313" key="1">
    <source>
        <dbReference type="EMBL" id="KAF2185019.1"/>
    </source>
</evidence>
<proteinExistence type="predicted"/>
<name>A0A6A6E355_9PEZI</name>
<sequence>MGTIYFLPLLLAYLGLVKLLRYARSKSFAQRFGMLDRASYARLSAPEAQIILKDLKELEFPKFMGFSIIFVLFKTYGIPSISSLLVSTGQLSDTKTVSKRTADTALSRMNYLHSKYQKAGKISNDDMLYTLSLFALEPIRWIYLYEWRRLTDLERCACGTFWKTMGNDMHVSFKPFPSYRRRELRLAMGFPPAPRSYHVVIHALLQLRTYAIRYFFFPRPELLRKVYTASEYLSYPRYVRPTFGRRWGPQSWIPRLFGRKLPGHGGNSYQPEGFLFEEIGPEDFLGKGFKEMEWERHRMLEKKRDGCPLHT</sequence>
<dbReference type="PANTHER" id="PTHR36124">
    <property type="match status" value="1"/>
</dbReference>
<evidence type="ECO:0000313" key="2">
    <source>
        <dbReference type="Proteomes" id="UP000800200"/>
    </source>
</evidence>
<reference evidence="1" key="1">
    <citation type="journal article" date="2020" name="Stud. Mycol.">
        <title>101 Dothideomycetes genomes: a test case for predicting lifestyles and emergence of pathogens.</title>
        <authorList>
            <person name="Haridas S."/>
            <person name="Albert R."/>
            <person name="Binder M."/>
            <person name="Bloem J."/>
            <person name="Labutti K."/>
            <person name="Salamov A."/>
            <person name="Andreopoulos B."/>
            <person name="Baker S."/>
            <person name="Barry K."/>
            <person name="Bills G."/>
            <person name="Bluhm B."/>
            <person name="Cannon C."/>
            <person name="Castanera R."/>
            <person name="Culley D."/>
            <person name="Daum C."/>
            <person name="Ezra D."/>
            <person name="Gonzalez J."/>
            <person name="Henrissat B."/>
            <person name="Kuo A."/>
            <person name="Liang C."/>
            <person name="Lipzen A."/>
            <person name="Lutzoni F."/>
            <person name="Magnuson J."/>
            <person name="Mondo S."/>
            <person name="Nolan M."/>
            <person name="Ohm R."/>
            <person name="Pangilinan J."/>
            <person name="Park H.-J."/>
            <person name="Ramirez L."/>
            <person name="Alfaro M."/>
            <person name="Sun H."/>
            <person name="Tritt A."/>
            <person name="Yoshinaga Y."/>
            <person name="Zwiers L.-H."/>
            <person name="Turgeon B."/>
            <person name="Goodwin S."/>
            <person name="Spatafora J."/>
            <person name="Crous P."/>
            <person name="Grigoriev I."/>
        </authorList>
    </citation>
    <scope>NUCLEOTIDE SEQUENCE</scope>
    <source>
        <strain evidence="1">CBS 207.26</strain>
    </source>
</reference>
<keyword evidence="2" id="KW-1185">Reference proteome</keyword>
<accession>A0A6A6E355</accession>
<dbReference type="EMBL" id="ML994635">
    <property type="protein sequence ID" value="KAF2185019.1"/>
    <property type="molecule type" value="Genomic_DNA"/>
</dbReference>
<gene>
    <name evidence="1" type="ORF">K469DRAFT_726903</name>
</gene>
<dbReference type="GO" id="GO:0016491">
    <property type="term" value="F:oxidoreductase activity"/>
    <property type="evidence" value="ECO:0007669"/>
    <property type="project" value="InterPro"/>
</dbReference>
<dbReference type="Proteomes" id="UP000800200">
    <property type="component" value="Unassembled WGS sequence"/>
</dbReference>
<dbReference type="OrthoDB" id="545169at2759"/>